<feature type="transmembrane region" description="Helical" evidence="1">
    <location>
        <begin position="161"/>
        <end position="184"/>
    </location>
</feature>
<sequence length="446" mass="49903">MGIGKAICRQVKDAAIDHLPESFKKLVTRITGIINTIKTFLSEINEIVSDLAQKGIEFLEILNAFNCGIINGLVSLVQCILYILEFLLQPTTTFSYQQYLERRNLLEKAEDVLDWVYENVPVFLEGVKKLFRSSVNISQSDFEGIFDQLKEYWDNTSRYTVAFYTGLIVFEFIINILLLIFTAGEGNVVKGATYVQKASSLLRVITREAFSAATFGLTDLLLGLGKLMLRFSKACAKGFKGFIKFIEELLQGAKNGAKAEDLAEEAQDIEEVIVRGKKFQKGGGDITKSFAENAGIKIERVASTTKVFGQSTDHTCVATSLRMVLEDKNIIKSEDYLANALDTTRDGARIKDIPDALYNNYIDDVVAVFEEDIKFSKLLEKLEDGDKAIVSIGTPEFKGHAVVFEKVEDGKVFLRDPLPMNQGASYSMKLEDFEKIFNKKAVIIKK</sequence>
<gene>
    <name evidence="3" type="ORF">HHL20_00755</name>
</gene>
<dbReference type="Proteomes" id="UP000552615">
    <property type="component" value="Unassembled WGS sequence"/>
</dbReference>
<dbReference type="GO" id="GO:0008233">
    <property type="term" value="F:peptidase activity"/>
    <property type="evidence" value="ECO:0007669"/>
    <property type="project" value="InterPro"/>
</dbReference>
<dbReference type="RefSeq" id="WP_169229309.1">
    <property type="nucleotide sequence ID" value="NZ_JABBGF010000001.1"/>
</dbReference>
<evidence type="ECO:0000256" key="1">
    <source>
        <dbReference type="SAM" id="Phobius"/>
    </source>
</evidence>
<dbReference type="GO" id="GO:0005524">
    <property type="term" value="F:ATP binding"/>
    <property type="evidence" value="ECO:0007669"/>
    <property type="project" value="InterPro"/>
</dbReference>
<reference evidence="3 4" key="1">
    <citation type="submission" date="2020-04" db="EMBL/GenBank/DDBJ databases">
        <title>Chryseobacterium sp. RJ-7-14 sp. nov., isolated from Jeju soil.</title>
        <authorList>
            <person name="Dahal R.H."/>
            <person name="Chaudhary D.K."/>
        </authorList>
    </citation>
    <scope>NUCLEOTIDE SEQUENCE [LARGE SCALE GENOMIC DNA]</scope>
    <source>
        <strain evidence="3 4">RJ-7-14</strain>
    </source>
</reference>
<keyword evidence="1" id="KW-0812">Transmembrane</keyword>
<accession>A0A7Y0A3A8</accession>
<dbReference type="EMBL" id="JABBGF010000001">
    <property type="protein sequence ID" value="NML55864.1"/>
    <property type="molecule type" value="Genomic_DNA"/>
</dbReference>
<keyword evidence="1" id="KW-1133">Transmembrane helix</keyword>
<feature type="domain" description="Peptidase C39" evidence="2">
    <location>
        <begin position="306"/>
        <end position="446"/>
    </location>
</feature>
<evidence type="ECO:0000259" key="2">
    <source>
        <dbReference type="Pfam" id="PF03412"/>
    </source>
</evidence>
<protein>
    <recommendedName>
        <fullName evidence="2">Peptidase C39 domain-containing protein</fullName>
    </recommendedName>
</protein>
<dbReference type="GO" id="GO:0016020">
    <property type="term" value="C:membrane"/>
    <property type="evidence" value="ECO:0007669"/>
    <property type="project" value="InterPro"/>
</dbReference>
<evidence type="ECO:0000313" key="4">
    <source>
        <dbReference type="Proteomes" id="UP000552615"/>
    </source>
</evidence>
<keyword evidence="1" id="KW-0472">Membrane</keyword>
<dbReference type="AlphaFoldDB" id="A0A7Y0A3A8"/>
<dbReference type="GO" id="GO:0006508">
    <property type="term" value="P:proteolysis"/>
    <property type="evidence" value="ECO:0007669"/>
    <property type="project" value="InterPro"/>
</dbReference>
<proteinExistence type="predicted"/>
<dbReference type="InterPro" id="IPR005074">
    <property type="entry name" value="Peptidase_C39"/>
</dbReference>
<keyword evidence="4" id="KW-1185">Reference proteome</keyword>
<organism evidence="3 4">
    <name type="scientific">Chryseobacterium cheonjiense</name>
    <dbReference type="NCBI Taxonomy" id="2728845"/>
    <lineage>
        <taxon>Bacteria</taxon>
        <taxon>Pseudomonadati</taxon>
        <taxon>Bacteroidota</taxon>
        <taxon>Flavobacteriia</taxon>
        <taxon>Flavobacteriales</taxon>
        <taxon>Weeksellaceae</taxon>
        <taxon>Chryseobacterium group</taxon>
        <taxon>Chryseobacterium</taxon>
    </lineage>
</organism>
<comment type="caution">
    <text evidence="3">The sequence shown here is derived from an EMBL/GenBank/DDBJ whole genome shotgun (WGS) entry which is preliminary data.</text>
</comment>
<dbReference type="Gene3D" id="3.90.70.10">
    <property type="entry name" value="Cysteine proteinases"/>
    <property type="match status" value="1"/>
</dbReference>
<name>A0A7Y0A3A8_9FLAO</name>
<dbReference type="Pfam" id="PF03412">
    <property type="entry name" value="Peptidase_C39"/>
    <property type="match status" value="1"/>
</dbReference>
<evidence type="ECO:0000313" key="3">
    <source>
        <dbReference type="EMBL" id="NML55864.1"/>
    </source>
</evidence>